<comment type="caution">
    <text evidence="6">The sequence shown here is derived from an EMBL/GenBank/DDBJ whole genome shotgun (WGS) entry which is preliminary data.</text>
</comment>
<dbReference type="AlphaFoldDB" id="A0A813KVX2"/>
<evidence type="ECO:0000256" key="1">
    <source>
        <dbReference type="ARBA" id="ARBA00000971"/>
    </source>
</evidence>
<keyword evidence="3" id="KW-0697">Rotamase</keyword>
<evidence type="ECO:0000313" key="6">
    <source>
        <dbReference type="EMBL" id="CAE8714071.1"/>
    </source>
</evidence>
<proteinExistence type="inferred from homology"/>
<dbReference type="PANTHER" id="PTHR11071">
    <property type="entry name" value="PEPTIDYL-PROLYL CIS-TRANS ISOMERASE"/>
    <property type="match status" value="1"/>
</dbReference>
<evidence type="ECO:0000256" key="2">
    <source>
        <dbReference type="PROSITE-ProRule" id="PRU00339"/>
    </source>
</evidence>
<evidence type="ECO:0000259" key="5">
    <source>
        <dbReference type="PROSITE" id="PS50072"/>
    </source>
</evidence>
<dbReference type="EMBL" id="CAJNNW010032568">
    <property type="protein sequence ID" value="CAE8714071.1"/>
    <property type="molecule type" value="Genomic_DNA"/>
</dbReference>
<feature type="non-terminal residue" evidence="6">
    <location>
        <position position="1"/>
    </location>
</feature>
<dbReference type="GO" id="GO:0005737">
    <property type="term" value="C:cytoplasm"/>
    <property type="evidence" value="ECO:0007669"/>
    <property type="project" value="TreeGrafter"/>
</dbReference>
<feature type="domain" description="PPIase cyclophilin-type" evidence="5">
    <location>
        <begin position="185"/>
        <end position="292"/>
    </location>
</feature>
<dbReference type="InterPro" id="IPR011990">
    <property type="entry name" value="TPR-like_helical_dom_sf"/>
</dbReference>
<dbReference type="EC" id="5.2.1.8" evidence="3"/>
<evidence type="ECO:0000313" key="7">
    <source>
        <dbReference type="Proteomes" id="UP000626109"/>
    </source>
</evidence>
<dbReference type="Pfam" id="PF00160">
    <property type="entry name" value="Pro_isomerase"/>
    <property type="match status" value="1"/>
</dbReference>
<evidence type="ECO:0000256" key="3">
    <source>
        <dbReference type="RuleBase" id="RU363019"/>
    </source>
</evidence>
<comment type="function">
    <text evidence="3">PPIases accelerate the folding of proteins. It catalyzes the cis-trans isomerization of proline imidic peptide bonds in oligopeptides.</text>
</comment>
<dbReference type="PRINTS" id="PR00153">
    <property type="entry name" value="CSAPPISMRASE"/>
</dbReference>
<feature type="non-terminal residue" evidence="6">
    <location>
        <position position="292"/>
    </location>
</feature>
<keyword evidence="3" id="KW-0413">Isomerase</keyword>
<feature type="region of interest" description="Disordered" evidence="4">
    <location>
        <begin position="1"/>
        <end position="29"/>
    </location>
</feature>
<dbReference type="GO" id="GO:0003755">
    <property type="term" value="F:peptidyl-prolyl cis-trans isomerase activity"/>
    <property type="evidence" value="ECO:0007669"/>
    <property type="project" value="UniProtKB-UniRule"/>
</dbReference>
<keyword evidence="2" id="KW-0802">TPR repeat</keyword>
<dbReference type="Proteomes" id="UP000626109">
    <property type="component" value="Unassembled WGS sequence"/>
</dbReference>
<dbReference type="PROSITE" id="PS50072">
    <property type="entry name" value="CSA_PPIASE_2"/>
    <property type="match status" value="1"/>
</dbReference>
<dbReference type="GO" id="GO:0016018">
    <property type="term" value="F:cyclosporin A binding"/>
    <property type="evidence" value="ECO:0007669"/>
    <property type="project" value="TreeGrafter"/>
</dbReference>
<dbReference type="SUPFAM" id="SSF50891">
    <property type="entry name" value="Cyclophilin-like"/>
    <property type="match status" value="1"/>
</dbReference>
<dbReference type="GO" id="GO:0006457">
    <property type="term" value="P:protein folding"/>
    <property type="evidence" value="ECO:0007669"/>
    <property type="project" value="TreeGrafter"/>
</dbReference>
<evidence type="ECO:0000256" key="4">
    <source>
        <dbReference type="SAM" id="MobiDB-lite"/>
    </source>
</evidence>
<name>A0A813KVX2_POLGL</name>
<dbReference type="SUPFAM" id="SSF48452">
    <property type="entry name" value="TPR-like"/>
    <property type="match status" value="1"/>
</dbReference>
<comment type="similarity">
    <text evidence="3">Belongs to the cyclophilin-type PPIase family.</text>
</comment>
<comment type="catalytic activity">
    <reaction evidence="1 3">
        <text>[protein]-peptidylproline (omega=180) = [protein]-peptidylproline (omega=0)</text>
        <dbReference type="Rhea" id="RHEA:16237"/>
        <dbReference type="Rhea" id="RHEA-COMP:10747"/>
        <dbReference type="Rhea" id="RHEA-COMP:10748"/>
        <dbReference type="ChEBI" id="CHEBI:83833"/>
        <dbReference type="ChEBI" id="CHEBI:83834"/>
        <dbReference type="EC" id="5.2.1.8"/>
    </reaction>
</comment>
<dbReference type="InterPro" id="IPR029000">
    <property type="entry name" value="Cyclophilin-like_dom_sf"/>
</dbReference>
<dbReference type="PANTHER" id="PTHR11071:SF561">
    <property type="entry name" value="PEPTIDYL-PROLYL CIS-TRANS ISOMERASE D-RELATED"/>
    <property type="match status" value="1"/>
</dbReference>
<dbReference type="Gene3D" id="1.25.40.10">
    <property type="entry name" value="Tetratricopeptide repeat domain"/>
    <property type="match status" value="1"/>
</dbReference>
<dbReference type="PROSITE" id="PS50005">
    <property type="entry name" value="TPR"/>
    <property type="match status" value="1"/>
</dbReference>
<dbReference type="SMART" id="SM00028">
    <property type="entry name" value="TPR"/>
    <property type="match status" value="3"/>
</dbReference>
<dbReference type="InterPro" id="IPR002130">
    <property type="entry name" value="Cyclophilin-type_PPIase_dom"/>
</dbReference>
<gene>
    <name evidence="6" type="ORF">PGLA2088_LOCUS37807</name>
</gene>
<protein>
    <recommendedName>
        <fullName evidence="3">Peptidyl-prolyl cis-trans isomerase</fullName>
        <shortName evidence="3">PPIase</shortName>
        <ecNumber evidence="3">5.2.1.8</ecNumber>
    </recommendedName>
</protein>
<sequence>APNNMASEEEARPEGDDVPEVTTKEEDEDAKVLELSMASKERAAGLYKQQKFEEARDAWLEALEVIPAKTAIELKRQRLSLHLNLAQVYLQLKAYEDVVTHASHAILLDQDNPKAYYRRGLGQESLGQLKAAATDMKQAARLEPRNADIRKKYEELKKRVLEQEQQKDEDEGPVEHNLASLPRVFLDIAVGDQPPLRLVFVLYSDTVPKTAENFRQLCSGEHKGLIPSLMMQGGDFENANGTGGESIYGRRFPDEGFRDKVTRRGLLAMANDGPNTNGSNFFISFAAAEHLD</sequence>
<dbReference type="InterPro" id="IPR019734">
    <property type="entry name" value="TPR_rpt"/>
</dbReference>
<accession>A0A813KVX2</accession>
<organism evidence="6 7">
    <name type="scientific">Polarella glacialis</name>
    <name type="common">Dinoflagellate</name>
    <dbReference type="NCBI Taxonomy" id="89957"/>
    <lineage>
        <taxon>Eukaryota</taxon>
        <taxon>Sar</taxon>
        <taxon>Alveolata</taxon>
        <taxon>Dinophyceae</taxon>
        <taxon>Suessiales</taxon>
        <taxon>Suessiaceae</taxon>
        <taxon>Polarella</taxon>
    </lineage>
</organism>
<feature type="repeat" description="TPR" evidence="2">
    <location>
        <begin position="113"/>
        <end position="146"/>
    </location>
</feature>
<reference evidence="6" key="1">
    <citation type="submission" date="2021-02" db="EMBL/GenBank/DDBJ databases">
        <authorList>
            <person name="Dougan E. K."/>
            <person name="Rhodes N."/>
            <person name="Thang M."/>
            <person name="Chan C."/>
        </authorList>
    </citation>
    <scope>NUCLEOTIDE SEQUENCE</scope>
</reference>
<dbReference type="Gene3D" id="2.40.100.10">
    <property type="entry name" value="Cyclophilin-like"/>
    <property type="match status" value="1"/>
</dbReference>